<evidence type="ECO:0000313" key="10">
    <source>
        <dbReference type="Proteomes" id="UP000439314"/>
    </source>
</evidence>
<dbReference type="AlphaFoldDB" id="A0A6N7Q701"/>
<evidence type="ECO:0000313" key="7">
    <source>
        <dbReference type="EMBL" id="MRH00109.1"/>
    </source>
</evidence>
<dbReference type="PANTHER" id="PTHR10695">
    <property type="entry name" value="DEPHOSPHO-COA KINASE-RELATED"/>
    <property type="match status" value="1"/>
</dbReference>
<dbReference type="Pfam" id="PF01121">
    <property type="entry name" value="CoaE"/>
    <property type="match status" value="1"/>
</dbReference>
<keyword evidence="5" id="KW-0963">Cytoplasm</keyword>
<keyword evidence="3 5" id="KW-0067">ATP-binding</keyword>
<dbReference type="UniPathway" id="UPA00241">
    <property type="reaction ID" value="UER00356"/>
</dbReference>
<dbReference type="SUPFAM" id="SSF52540">
    <property type="entry name" value="P-loop containing nucleoside triphosphate hydrolases"/>
    <property type="match status" value="1"/>
</dbReference>
<protein>
    <recommendedName>
        <fullName evidence="5 6">Dephospho-CoA kinase</fullName>
        <ecNumber evidence="5 6">2.7.1.24</ecNumber>
    </recommendedName>
    <alternativeName>
        <fullName evidence="5">Dephosphocoenzyme A kinase</fullName>
    </alternativeName>
</protein>
<evidence type="ECO:0000256" key="2">
    <source>
        <dbReference type="ARBA" id="ARBA00022741"/>
    </source>
</evidence>
<reference evidence="8" key="2">
    <citation type="journal article" date="2020" name="Plant Dis.">
        <title>A Grain Rot of Rice in Iran Caused by a Xanthomonas Strain Closely Related to X. sacchari.</title>
        <authorList>
            <person name="Mirghasempour S.A."/>
            <person name="Huang S."/>
            <person name="Studholme D.J."/>
            <person name="Brady C.L."/>
        </authorList>
    </citation>
    <scope>NUCLEOTIDE SEQUENCE</scope>
    <source>
        <strain evidence="8">SAM114</strain>
    </source>
</reference>
<dbReference type="GO" id="GO:0005737">
    <property type="term" value="C:cytoplasm"/>
    <property type="evidence" value="ECO:0007669"/>
    <property type="project" value="UniProtKB-SubCell"/>
</dbReference>
<keyword evidence="9" id="KW-1185">Reference proteome</keyword>
<dbReference type="EMBL" id="WJPM01000004">
    <property type="protein sequence ID" value="MRH74441.1"/>
    <property type="molecule type" value="Genomic_DNA"/>
</dbReference>
<name>A0A6N7Q701_9XANT</name>
<comment type="pathway">
    <text evidence="5">Cofactor biosynthesis; coenzyme A biosynthesis; CoA from (R)-pantothenate: step 5/5.</text>
</comment>
<proteinExistence type="inferred from homology"/>
<dbReference type="EMBL" id="WJPN01000004">
    <property type="protein sequence ID" value="MRH00109.1"/>
    <property type="molecule type" value="Genomic_DNA"/>
</dbReference>
<feature type="binding site" evidence="5">
    <location>
        <begin position="13"/>
        <end position="18"/>
    </location>
    <ligand>
        <name>ATP</name>
        <dbReference type="ChEBI" id="CHEBI:30616"/>
    </ligand>
</feature>
<dbReference type="HAMAP" id="MF_00376">
    <property type="entry name" value="Dephospho_CoA_kinase"/>
    <property type="match status" value="1"/>
</dbReference>
<evidence type="ECO:0000256" key="3">
    <source>
        <dbReference type="ARBA" id="ARBA00022840"/>
    </source>
</evidence>
<evidence type="ECO:0000313" key="8">
    <source>
        <dbReference type="EMBL" id="MRH74441.1"/>
    </source>
</evidence>
<dbReference type="NCBIfam" id="TIGR00152">
    <property type="entry name" value="dephospho-CoA kinase"/>
    <property type="match status" value="1"/>
</dbReference>
<dbReference type="Gene3D" id="3.40.50.300">
    <property type="entry name" value="P-loop containing nucleotide triphosphate hydrolases"/>
    <property type="match status" value="1"/>
</dbReference>
<gene>
    <name evidence="5" type="primary">coaE</name>
    <name evidence="7" type="ORF">GIY21_07355</name>
    <name evidence="8" type="ORF">GIY22_07350</name>
</gene>
<dbReference type="PROSITE" id="PS51219">
    <property type="entry name" value="DPCK"/>
    <property type="match status" value="1"/>
</dbReference>
<comment type="caution">
    <text evidence="7">The sequence shown here is derived from an EMBL/GenBank/DDBJ whole genome shotgun (WGS) entry which is preliminary data.</text>
</comment>
<keyword evidence="5 7" id="KW-0418">Kinase</keyword>
<reference evidence="9 10" key="1">
    <citation type="submission" date="2019-11" db="EMBL/GenBank/DDBJ databases">
        <title>First report of rice panicle blight caused by Xanthomonas sp. in Iran.</title>
        <authorList>
            <person name="Mirghasempour S.A."/>
            <person name="Huang S."/>
            <person name="Brady C.L."/>
            <person name="Studholme D.J."/>
        </authorList>
    </citation>
    <scope>NUCLEOTIDE SEQUENCE [LARGE SCALE GENOMIC DNA]</scope>
    <source>
        <strain evidence="7 10">ASD011</strain>
        <strain evidence="9">SAM114</strain>
    </source>
</reference>
<evidence type="ECO:0000256" key="6">
    <source>
        <dbReference type="NCBIfam" id="TIGR00152"/>
    </source>
</evidence>
<dbReference type="InterPro" id="IPR027417">
    <property type="entry name" value="P-loop_NTPase"/>
</dbReference>
<organism evidence="7 10">
    <name type="scientific">Xanthomonas sontii</name>
    <dbReference type="NCBI Taxonomy" id="2650745"/>
    <lineage>
        <taxon>Bacteria</taxon>
        <taxon>Pseudomonadati</taxon>
        <taxon>Pseudomonadota</taxon>
        <taxon>Gammaproteobacteria</taxon>
        <taxon>Lysobacterales</taxon>
        <taxon>Lysobacteraceae</taxon>
        <taxon>Xanthomonas</taxon>
    </lineage>
</organism>
<dbReference type="CDD" id="cd02022">
    <property type="entry name" value="DPCK"/>
    <property type="match status" value="1"/>
</dbReference>
<dbReference type="GO" id="GO:0005524">
    <property type="term" value="F:ATP binding"/>
    <property type="evidence" value="ECO:0007669"/>
    <property type="project" value="UniProtKB-UniRule"/>
</dbReference>
<evidence type="ECO:0000256" key="1">
    <source>
        <dbReference type="ARBA" id="ARBA00009018"/>
    </source>
</evidence>
<evidence type="ECO:0000256" key="4">
    <source>
        <dbReference type="ARBA" id="ARBA00022993"/>
    </source>
</evidence>
<sequence>MTDFVVGLTGGVASGKSELSRRFEAKGIAVADADLAARAVVAPGHPALAKIVARFGPQILQDDGQLDRAALRQRIFEDATARRDLEAITHPAIRRLLQELCRAAAGPYAIAAIPLLTEVGARTVYPWLDRILVIDAPEALQHARLMQRDGITADLAQRMLAAQATRVARLAIADDLVVNDGAATALQEAVEKLDEQYRALAAAKASASL</sequence>
<comment type="function">
    <text evidence="5">Catalyzes the phosphorylation of the 3'-hydroxyl group of dephosphocoenzyme A to form coenzyme A.</text>
</comment>
<evidence type="ECO:0000313" key="9">
    <source>
        <dbReference type="Proteomes" id="UP000437931"/>
    </source>
</evidence>
<dbReference type="GO" id="GO:0015937">
    <property type="term" value="P:coenzyme A biosynthetic process"/>
    <property type="evidence" value="ECO:0007669"/>
    <property type="project" value="UniProtKB-UniRule"/>
</dbReference>
<dbReference type="InterPro" id="IPR001977">
    <property type="entry name" value="Depp_CoAkinase"/>
</dbReference>
<comment type="catalytic activity">
    <reaction evidence="5">
        <text>3'-dephospho-CoA + ATP = ADP + CoA + H(+)</text>
        <dbReference type="Rhea" id="RHEA:18245"/>
        <dbReference type="ChEBI" id="CHEBI:15378"/>
        <dbReference type="ChEBI" id="CHEBI:30616"/>
        <dbReference type="ChEBI" id="CHEBI:57287"/>
        <dbReference type="ChEBI" id="CHEBI:57328"/>
        <dbReference type="ChEBI" id="CHEBI:456216"/>
        <dbReference type="EC" id="2.7.1.24"/>
    </reaction>
</comment>
<dbReference type="Proteomes" id="UP000437931">
    <property type="component" value="Unassembled WGS sequence"/>
</dbReference>
<keyword evidence="4 5" id="KW-0173">Coenzyme A biosynthesis</keyword>
<keyword evidence="2 5" id="KW-0547">Nucleotide-binding</keyword>
<dbReference type="EC" id="2.7.1.24" evidence="5 6"/>
<dbReference type="RefSeq" id="WP_153751092.1">
    <property type="nucleotide sequence ID" value="NZ_WJPM01000004.1"/>
</dbReference>
<comment type="subcellular location">
    <subcellularLocation>
        <location evidence="5">Cytoplasm</location>
    </subcellularLocation>
</comment>
<dbReference type="GO" id="GO:0004140">
    <property type="term" value="F:dephospho-CoA kinase activity"/>
    <property type="evidence" value="ECO:0007669"/>
    <property type="project" value="UniProtKB-UniRule"/>
</dbReference>
<keyword evidence="5 7" id="KW-0808">Transferase</keyword>
<dbReference type="PANTHER" id="PTHR10695:SF46">
    <property type="entry name" value="BIFUNCTIONAL COENZYME A SYNTHASE-RELATED"/>
    <property type="match status" value="1"/>
</dbReference>
<accession>A0A6N7Q701</accession>
<dbReference type="Proteomes" id="UP000439314">
    <property type="component" value="Unassembled WGS sequence"/>
</dbReference>
<comment type="similarity">
    <text evidence="1 5">Belongs to the CoaE family.</text>
</comment>
<evidence type="ECO:0000256" key="5">
    <source>
        <dbReference type="HAMAP-Rule" id="MF_00376"/>
    </source>
</evidence>